<feature type="region of interest" description="Disordered" evidence="1">
    <location>
        <begin position="70"/>
        <end position="107"/>
    </location>
</feature>
<feature type="region of interest" description="Disordered" evidence="1">
    <location>
        <begin position="175"/>
        <end position="203"/>
    </location>
</feature>
<dbReference type="PANTHER" id="PTHR31286:SF180">
    <property type="entry name" value="OS10G0362600 PROTEIN"/>
    <property type="match status" value="1"/>
</dbReference>
<dbReference type="AlphaFoldDB" id="A0AAV3PPE7"/>
<reference evidence="2 3" key="1">
    <citation type="submission" date="2024-01" db="EMBL/GenBank/DDBJ databases">
        <title>The complete chloroplast genome sequence of Lithospermum erythrorhizon: insights into the phylogenetic relationship among Boraginaceae species and the maternal lineages of purple gromwells.</title>
        <authorList>
            <person name="Okada T."/>
            <person name="Watanabe K."/>
        </authorList>
    </citation>
    <scope>NUCLEOTIDE SEQUENCE [LARGE SCALE GENOMIC DNA]</scope>
</reference>
<feature type="region of interest" description="Disordered" evidence="1">
    <location>
        <begin position="1"/>
        <end position="55"/>
    </location>
</feature>
<dbReference type="EMBL" id="BAABME010002107">
    <property type="protein sequence ID" value="GAA0153061.1"/>
    <property type="molecule type" value="Genomic_DNA"/>
</dbReference>
<dbReference type="PANTHER" id="PTHR31286">
    <property type="entry name" value="GLYCINE-RICH CELL WALL STRUCTURAL PROTEIN 1.8-LIKE"/>
    <property type="match status" value="1"/>
</dbReference>
<evidence type="ECO:0000313" key="3">
    <source>
        <dbReference type="Proteomes" id="UP001454036"/>
    </source>
</evidence>
<sequence length="527" mass="56845">MAGDESTYRPPSIEGGHAHPPDPGAPLFSPAAANHYQNPNTISETPPCKPLTPALAQAPRLISTIPLAQAPPHIPLNTSLHPPHTSQATRENLPAKNQPQPLSQDPKNATHTLAQSLVPKNPTLAPSELASVQAAASASLVPASSCAPVPALSPASIQAPPDVHLPAHVPVLAATPRAPTGHDHVPAHTPAHASAPTPTHHTAQDLAPAAQAPALVLAQAGHAVHAAHSIFHTHARCNVPTSDEANIVPQANPSTTHAPSYAQASLGLASFYTAEDSIPQPCLDFQNLNPVGIHDGKPSIRFKKVDKQRYLGLMKHVLVGKFSHGRPTIAIIEEFFIALKLKGVASVCVELDVSKPLGDKVWVSFEDDDYPDNNEGFWQRVDYDEIPHYCSKCFHMGHSIENCKHDFEKERMLAAKGRMEIGAKPAYVRRRNYCRVYNPKAAQSMPVPKPANCIASTSTSIQNKKDDLKKFPKPVIRRGGVVQRWMAKHFHKKTVVEEVVTTNNPFASLSEDQEDTQPELVETISVG</sequence>
<feature type="compositionally biased region" description="Low complexity" evidence="1">
    <location>
        <begin position="187"/>
        <end position="203"/>
    </location>
</feature>
<comment type="caution">
    <text evidence="2">The sequence shown here is derived from an EMBL/GenBank/DDBJ whole genome shotgun (WGS) entry which is preliminary data.</text>
</comment>
<evidence type="ECO:0008006" key="4">
    <source>
        <dbReference type="Google" id="ProtNLM"/>
    </source>
</evidence>
<gene>
    <name evidence="2" type="ORF">LIER_11385</name>
</gene>
<name>A0AAV3PPE7_LITER</name>
<keyword evidence="3" id="KW-1185">Reference proteome</keyword>
<protein>
    <recommendedName>
        <fullName evidence="4">DUF4283 domain-containing protein</fullName>
    </recommendedName>
</protein>
<dbReference type="Proteomes" id="UP001454036">
    <property type="component" value="Unassembled WGS sequence"/>
</dbReference>
<dbReference type="InterPro" id="IPR040256">
    <property type="entry name" value="At4g02000-like"/>
</dbReference>
<feature type="compositionally biased region" description="Polar residues" evidence="1">
    <location>
        <begin position="76"/>
        <end position="107"/>
    </location>
</feature>
<evidence type="ECO:0000313" key="2">
    <source>
        <dbReference type="EMBL" id="GAA0153061.1"/>
    </source>
</evidence>
<proteinExistence type="predicted"/>
<feature type="compositionally biased region" description="Polar residues" evidence="1">
    <location>
        <begin position="35"/>
        <end position="44"/>
    </location>
</feature>
<evidence type="ECO:0000256" key="1">
    <source>
        <dbReference type="SAM" id="MobiDB-lite"/>
    </source>
</evidence>
<organism evidence="2 3">
    <name type="scientific">Lithospermum erythrorhizon</name>
    <name type="common">Purple gromwell</name>
    <name type="synonym">Lithospermum officinale var. erythrorhizon</name>
    <dbReference type="NCBI Taxonomy" id="34254"/>
    <lineage>
        <taxon>Eukaryota</taxon>
        <taxon>Viridiplantae</taxon>
        <taxon>Streptophyta</taxon>
        <taxon>Embryophyta</taxon>
        <taxon>Tracheophyta</taxon>
        <taxon>Spermatophyta</taxon>
        <taxon>Magnoliopsida</taxon>
        <taxon>eudicotyledons</taxon>
        <taxon>Gunneridae</taxon>
        <taxon>Pentapetalae</taxon>
        <taxon>asterids</taxon>
        <taxon>lamiids</taxon>
        <taxon>Boraginales</taxon>
        <taxon>Boraginaceae</taxon>
        <taxon>Boraginoideae</taxon>
        <taxon>Lithospermeae</taxon>
        <taxon>Lithospermum</taxon>
    </lineage>
</organism>
<accession>A0AAV3PPE7</accession>